<gene>
    <name evidence="2" type="ORF">CLV32_3949</name>
</gene>
<evidence type="ECO:0000313" key="2">
    <source>
        <dbReference type="EMBL" id="TDO20189.1"/>
    </source>
</evidence>
<reference evidence="2 3" key="1">
    <citation type="submission" date="2019-03" db="EMBL/GenBank/DDBJ databases">
        <title>Genomic Encyclopedia of Archaeal and Bacterial Type Strains, Phase II (KMG-II): from individual species to whole genera.</title>
        <authorList>
            <person name="Goeker M."/>
        </authorList>
    </citation>
    <scope>NUCLEOTIDE SEQUENCE [LARGE SCALE GENOMIC DNA]</scope>
    <source>
        <strain evidence="2 3">DSM 19034</strain>
    </source>
</reference>
<accession>A0A4V3C2Z0</accession>
<protein>
    <submittedName>
        <fullName evidence="2">PAS domain-containing protein</fullName>
    </submittedName>
</protein>
<comment type="caution">
    <text evidence="2">The sequence shown here is derived from an EMBL/GenBank/DDBJ whole genome shotgun (WGS) entry which is preliminary data.</text>
</comment>
<name>A0A4V3C2Z0_9SPHI</name>
<evidence type="ECO:0000313" key="3">
    <source>
        <dbReference type="Proteomes" id="UP000295499"/>
    </source>
</evidence>
<organism evidence="2 3">
    <name type="scientific">Pedobacter duraquae</name>
    <dbReference type="NCBI Taxonomy" id="425511"/>
    <lineage>
        <taxon>Bacteria</taxon>
        <taxon>Pseudomonadati</taxon>
        <taxon>Bacteroidota</taxon>
        <taxon>Sphingobacteriia</taxon>
        <taxon>Sphingobacteriales</taxon>
        <taxon>Sphingobacteriaceae</taxon>
        <taxon>Pedobacter</taxon>
    </lineage>
</organism>
<evidence type="ECO:0000259" key="1">
    <source>
        <dbReference type="Pfam" id="PF08448"/>
    </source>
</evidence>
<dbReference type="AlphaFoldDB" id="A0A4V3C2Z0"/>
<dbReference type="EMBL" id="SNWM01000005">
    <property type="protein sequence ID" value="TDO20189.1"/>
    <property type="molecule type" value="Genomic_DNA"/>
</dbReference>
<keyword evidence="3" id="KW-1185">Reference proteome</keyword>
<feature type="domain" description="PAS fold-4" evidence="1">
    <location>
        <begin position="16"/>
        <end position="126"/>
    </location>
</feature>
<dbReference type="Gene3D" id="3.30.450.20">
    <property type="entry name" value="PAS domain"/>
    <property type="match status" value="1"/>
</dbReference>
<dbReference type="Proteomes" id="UP000295499">
    <property type="component" value="Unassembled WGS sequence"/>
</dbReference>
<dbReference type="InterPro" id="IPR035965">
    <property type="entry name" value="PAS-like_dom_sf"/>
</dbReference>
<proteinExistence type="predicted"/>
<dbReference type="SUPFAM" id="SSF55785">
    <property type="entry name" value="PYP-like sensor domain (PAS domain)"/>
    <property type="match status" value="1"/>
</dbReference>
<sequence>MHNEKLSLYNNLFIDVPMACGILDAENLRIEQANDEILEIWGRDKSAVGYGLLDVMPELIGQHYPELIQQVLTTKVVHKQKAGKAVLMRNGKSETIFVDFCYKPILGQNDKAIALLITATDVTDRENDRLFRAESIRTLKAVITTAPVAMCYFQGEHHKVNTVNTHMLELWKKYEYMGVRELNYVFHTGLPYTHTVQGVIYSYTPVRDGLGGTMGIVLVANF</sequence>
<dbReference type="InterPro" id="IPR013656">
    <property type="entry name" value="PAS_4"/>
</dbReference>
<dbReference type="Pfam" id="PF08448">
    <property type="entry name" value="PAS_4"/>
    <property type="match status" value="1"/>
</dbReference>